<evidence type="ECO:0000256" key="2">
    <source>
        <dbReference type="ARBA" id="ARBA00022603"/>
    </source>
</evidence>
<dbReference type="GO" id="GO:0032259">
    <property type="term" value="P:methylation"/>
    <property type="evidence" value="ECO:0007669"/>
    <property type="project" value="UniProtKB-KW"/>
</dbReference>
<reference evidence="8" key="1">
    <citation type="submission" date="2020-05" db="EMBL/GenBank/DDBJ databases">
        <authorList>
            <person name="Chiriac C."/>
            <person name="Salcher M."/>
            <person name="Ghai R."/>
            <person name="Kavagutti S V."/>
        </authorList>
    </citation>
    <scope>NUCLEOTIDE SEQUENCE</scope>
</reference>
<dbReference type="GO" id="GO:0031419">
    <property type="term" value="F:cobalamin binding"/>
    <property type="evidence" value="ECO:0007669"/>
    <property type="project" value="UniProtKB-KW"/>
</dbReference>
<dbReference type="InterPro" id="IPR000489">
    <property type="entry name" value="Pterin-binding_dom"/>
</dbReference>
<dbReference type="GO" id="GO:0005829">
    <property type="term" value="C:cytosol"/>
    <property type="evidence" value="ECO:0007669"/>
    <property type="project" value="TreeGrafter"/>
</dbReference>
<keyword evidence="5" id="KW-0479">Metal-binding</keyword>
<dbReference type="GO" id="GO:0008705">
    <property type="term" value="F:methionine synthase activity"/>
    <property type="evidence" value="ECO:0007669"/>
    <property type="project" value="TreeGrafter"/>
</dbReference>
<dbReference type="InterPro" id="IPR011005">
    <property type="entry name" value="Dihydropteroate_synth-like_sf"/>
</dbReference>
<dbReference type="EMBL" id="CAFBLH010000028">
    <property type="protein sequence ID" value="CAB4870540.1"/>
    <property type="molecule type" value="Genomic_DNA"/>
</dbReference>
<comment type="similarity">
    <text evidence="1">Belongs to the vitamin-B12 dependent methionine synthase family.</text>
</comment>
<sequence>MHTVISSPGQTVTIGHDQPFCIIGERINPTGRKKFQLQLREGDLSAIEKDVVDQIAGGANVLDVNMGVPLTDEPALLSKAITLIQSITDTPICIDSSVIEALQAGLETYQGKALVNSVTGEDERMELILPLIKKHGAAIIALPNDETGIPATAAERMIITEKIVRTVEKHGIPLEDLVIDPLAMTVGADPEAVKITLETIYLIREKWGLNMTLGASNISFGLPYRHALNAAFLPAAMSHGLTCAVMDARTPLIVESVRAADLLLGLDPWGSNWITSFRAKEAAKAAAGEGV</sequence>
<protein>
    <submittedName>
        <fullName evidence="8">Unannotated protein</fullName>
    </submittedName>
</protein>
<evidence type="ECO:0000256" key="5">
    <source>
        <dbReference type="ARBA" id="ARBA00022723"/>
    </source>
</evidence>
<organism evidence="8">
    <name type="scientific">freshwater metagenome</name>
    <dbReference type="NCBI Taxonomy" id="449393"/>
    <lineage>
        <taxon>unclassified sequences</taxon>
        <taxon>metagenomes</taxon>
        <taxon>ecological metagenomes</taxon>
    </lineage>
</organism>
<evidence type="ECO:0000313" key="8">
    <source>
        <dbReference type="EMBL" id="CAB4870540.1"/>
    </source>
</evidence>
<name>A0A6J7DM25_9ZZZZ</name>
<dbReference type="Pfam" id="PF00809">
    <property type="entry name" value="Pterin_bind"/>
    <property type="match status" value="1"/>
</dbReference>
<evidence type="ECO:0000259" key="7">
    <source>
        <dbReference type="PROSITE" id="PS50972"/>
    </source>
</evidence>
<dbReference type="SUPFAM" id="SSF51717">
    <property type="entry name" value="Dihydropteroate synthetase-like"/>
    <property type="match status" value="1"/>
</dbReference>
<feature type="domain" description="Pterin-binding" evidence="7">
    <location>
        <begin position="20"/>
        <end position="264"/>
    </location>
</feature>
<dbReference type="GO" id="GO:0046653">
    <property type="term" value="P:tetrahydrofolate metabolic process"/>
    <property type="evidence" value="ECO:0007669"/>
    <property type="project" value="TreeGrafter"/>
</dbReference>
<evidence type="ECO:0000256" key="6">
    <source>
        <dbReference type="ARBA" id="ARBA00023285"/>
    </source>
</evidence>
<keyword evidence="3" id="KW-0846">Cobalamin</keyword>
<dbReference type="PANTHER" id="PTHR45833:SF1">
    <property type="entry name" value="METHIONINE SYNTHASE"/>
    <property type="match status" value="1"/>
</dbReference>
<dbReference type="GO" id="GO:0050667">
    <property type="term" value="P:homocysteine metabolic process"/>
    <property type="evidence" value="ECO:0007669"/>
    <property type="project" value="TreeGrafter"/>
</dbReference>
<accession>A0A6J7DM25</accession>
<keyword evidence="6" id="KW-0170">Cobalt</keyword>
<evidence type="ECO:0000256" key="4">
    <source>
        <dbReference type="ARBA" id="ARBA00022679"/>
    </source>
</evidence>
<dbReference type="PANTHER" id="PTHR45833">
    <property type="entry name" value="METHIONINE SYNTHASE"/>
    <property type="match status" value="1"/>
</dbReference>
<dbReference type="InterPro" id="IPR050554">
    <property type="entry name" value="Met_Synthase/Corrinoid"/>
</dbReference>
<dbReference type="Gene3D" id="3.20.20.20">
    <property type="entry name" value="Dihydropteroate synthase-like"/>
    <property type="match status" value="1"/>
</dbReference>
<dbReference type="PROSITE" id="PS50972">
    <property type="entry name" value="PTERIN_BINDING"/>
    <property type="match status" value="1"/>
</dbReference>
<dbReference type="AlphaFoldDB" id="A0A6J7DM25"/>
<keyword evidence="2" id="KW-0489">Methyltransferase</keyword>
<gene>
    <name evidence="8" type="ORF">UFOPK3342_00947</name>
</gene>
<evidence type="ECO:0000256" key="1">
    <source>
        <dbReference type="ARBA" id="ARBA00010398"/>
    </source>
</evidence>
<proteinExistence type="inferred from homology"/>
<dbReference type="NCBIfam" id="NF005719">
    <property type="entry name" value="PRK07535.1"/>
    <property type="match status" value="1"/>
</dbReference>
<dbReference type="GO" id="GO:0046872">
    <property type="term" value="F:metal ion binding"/>
    <property type="evidence" value="ECO:0007669"/>
    <property type="project" value="UniProtKB-KW"/>
</dbReference>
<keyword evidence="4" id="KW-0808">Transferase</keyword>
<evidence type="ECO:0000256" key="3">
    <source>
        <dbReference type="ARBA" id="ARBA00022628"/>
    </source>
</evidence>